<evidence type="ECO:0000313" key="3">
    <source>
        <dbReference type="Proteomes" id="UP001153954"/>
    </source>
</evidence>
<accession>A0AAU9VDK1</accession>
<proteinExistence type="predicted"/>
<comment type="caution">
    <text evidence="2">The sequence shown here is derived from an EMBL/GenBank/DDBJ whole genome shotgun (WGS) entry which is preliminary data.</text>
</comment>
<keyword evidence="3" id="KW-1185">Reference proteome</keyword>
<dbReference type="InterPro" id="IPR036691">
    <property type="entry name" value="Endo/exonu/phosph_ase_sf"/>
</dbReference>
<dbReference type="Proteomes" id="UP001153954">
    <property type="component" value="Unassembled WGS sequence"/>
</dbReference>
<sequence>MTRVLQGNLNRSVLAQNLLRQHFFEDNTDACIICNQHSNLRDKTWFTDETNRAVNWIVNPNKVTIINSECGARFIWIKTSMIYFMGVYLSPNEGIGAFRQKQANTEDAINEFNSEVIVAGDFNAKSAEWLTGADFLVTRRNEVADFTISQ</sequence>
<gene>
    <name evidence="2" type="ORF">EEDITHA_LOCUS22310</name>
</gene>
<dbReference type="InterPro" id="IPR005135">
    <property type="entry name" value="Endo/exonuclease/phosphatase"/>
</dbReference>
<organism evidence="2 3">
    <name type="scientific">Euphydryas editha</name>
    <name type="common">Edith's checkerspot</name>
    <dbReference type="NCBI Taxonomy" id="104508"/>
    <lineage>
        <taxon>Eukaryota</taxon>
        <taxon>Metazoa</taxon>
        <taxon>Ecdysozoa</taxon>
        <taxon>Arthropoda</taxon>
        <taxon>Hexapoda</taxon>
        <taxon>Insecta</taxon>
        <taxon>Pterygota</taxon>
        <taxon>Neoptera</taxon>
        <taxon>Endopterygota</taxon>
        <taxon>Lepidoptera</taxon>
        <taxon>Glossata</taxon>
        <taxon>Ditrysia</taxon>
        <taxon>Papilionoidea</taxon>
        <taxon>Nymphalidae</taxon>
        <taxon>Nymphalinae</taxon>
        <taxon>Euphydryas</taxon>
    </lineage>
</organism>
<reference evidence="2" key="1">
    <citation type="submission" date="2022-03" db="EMBL/GenBank/DDBJ databases">
        <authorList>
            <person name="Tunstrom K."/>
        </authorList>
    </citation>
    <scope>NUCLEOTIDE SEQUENCE</scope>
</reference>
<name>A0AAU9VDK1_EUPED</name>
<dbReference type="AlphaFoldDB" id="A0AAU9VDK1"/>
<evidence type="ECO:0000313" key="2">
    <source>
        <dbReference type="EMBL" id="CAH2108367.1"/>
    </source>
</evidence>
<dbReference type="EMBL" id="CAKOGL010000031">
    <property type="protein sequence ID" value="CAH2108367.1"/>
    <property type="molecule type" value="Genomic_DNA"/>
</dbReference>
<dbReference type="SUPFAM" id="SSF56219">
    <property type="entry name" value="DNase I-like"/>
    <property type="match status" value="1"/>
</dbReference>
<protein>
    <recommendedName>
        <fullName evidence="1">Endonuclease/exonuclease/phosphatase domain-containing protein</fullName>
    </recommendedName>
</protein>
<evidence type="ECO:0000259" key="1">
    <source>
        <dbReference type="Pfam" id="PF14529"/>
    </source>
</evidence>
<feature type="domain" description="Endonuclease/exonuclease/phosphatase" evidence="1">
    <location>
        <begin position="82"/>
        <end position="146"/>
    </location>
</feature>
<dbReference type="Pfam" id="PF14529">
    <property type="entry name" value="Exo_endo_phos_2"/>
    <property type="match status" value="1"/>
</dbReference>
<dbReference type="Gene3D" id="3.60.10.10">
    <property type="entry name" value="Endonuclease/exonuclease/phosphatase"/>
    <property type="match status" value="1"/>
</dbReference>
<dbReference type="GO" id="GO:0003824">
    <property type="term" value="F:catalytic activity"/>
    <property type="evidence" value="ECO:0007669"/>
    <property type="project" value="InterPro"/>
</dbReference>